<keyword evidence="1" id="KW-1133">Transmembrane helix</keyword>
<keyword evidence="1" id="KW-0812">Transmembrane</keyword>
<reference evidence="2 3" key="1">
    <citation type="submission" date="2020-08" db="EMBL/GenBank/DDBJ databases">
        <title>Genomic Encyclopedia of Type Strains, Phase IV (KMG-IV): sequencing the most valuable type-strain genomes for metagenomic binning, comparative biology and taxonomic classification.</title>
        <authorList>
            <person name="Goeker M."/>
        </authorList>
    </citation>
    <scope>NUCLEOTIDE SEQUENCE [LARGE SCALE GENOMIC DNA]</scope>
    <source>
        <strain evidence="2 3">DSM 26287</strain>
    </source>
</reference>
<keyword evidence="1" id="KW-0472">Membrane</keyword>
<gene>
    <name evidence="2" type="ORF">HNQ55_003498</name>
</gene>
<evidence type="ECO:0000313" key="2">
    <source>
        <dbReference type="EMBL" id="MBB6544962.1"/>
    </source>
</evidence>
<dbReference type="AlphaFoldDB" id="A0A7X0NK64"/>
<dbReference type="EMBL" id="JACHHU010000041">
    <property type="protein sequence ID" value="MBB6544962.1"/>
    <property type="molecule type" value="Genomic_DNA"/>
</dbReference>
<evidence type="ECO:0008006" key="4">
    <source>
        <dbReference type="Google" id="ProtNLM"/>
    </source>
</evidence>
<dbReference type="Proteomes" id="UP000537141">
    <property type="component" value="Unassembled WGS sequence"/>
</dbReference>
<sequence>MKRSKLLVSSGLIAIASAIWHLLCILGGPSWFVFARAPLVIINSAHQGTVLAPIATTVVASLMCCCALYAFSAVGTIRKLPLIKPALITIALLCILRGIIAIPRFITPSGIDTWQIIASSTWLYVGICFTLGVYLQK</sequence>
<organism evidence="2 3">
    <name type="scientific">Thalassotalea piscium</name>
    <dbReference type="NCBI Taxonomy" id="1230533"/>
    <lineage>
        <taxon>Bacteria</taxon>
        <taxon>Pseudomonadati</taxon>
        <taxon>Pseudomonadota</taxon>
        <taxon>Gammaproteobacteria</taxon>
        <taxon>Alteromonadales</taxon>
        <taxon>Colwelliaceae</taxon>
        <taxon>Thalassotalea</taxon>
    </lineage>
</organism>
<name>A0A7X0NK64_9GAMM</name>
<dbReference type="RefSeq" id="WP_184426568.1">
    <property type="nucleotide sequence ID" value="NZ_AP027362.1"/>
</dbReference>
<evidence type="ECO:0000313" key="3">
    <source>
        <dbReference type="Proteomes" id="UP000537141"/>
    </source>
</evidence>
<proteinExistence type="predicted"/>
<feature type="transmembrane region" description="Helical" evidence="1">
    <location>
        <begin position="54"/>
        <end position="74"/>
    </location>
</feature>
<protein>
    <recommendedName>
        <fullName evidence="4">DUF3995 domain-containing protein</fullName>
    </recommendedName>
</protein>
<evidence type="ECO:0000256" key="1">
    <source>
        <dbReference type="SAM" id="Phobius"/>
    </source>
</evidence>
<feature type="transmembrane region" description="Helical" evidence="1">
    <location>
        <begin position="113"/>
        <end position="135"/>
    </location>
</feature>
<comment type="caution">
    <text evidence="2">The sequence shown here is derived from an EMBL/GenBank/DDBJ whole genome shotgun (WGS) entry which is preliminary data.</text>
</comment>
<accession>A0A7X0NK64</accession>
<feature type="transmembrane region" description="Helical" evidence="1">
    <location>
        <begin position="12"/>
        <end position="34"/>
    </location>
</feature>
<feature type="transmembrane region" description="Helical" evidence="1">
    <location>
        <begin position="86"/>
        <end position="107"/>
    </location>
</feature>
<keyword evidence="3" id="KW-1185">Reference proteome</keyword>